<accession>A0ABP0LZZ6</accession>
<comment type="caution">
    <text evidence="5">The sequence shown here is derived from an EMBL/GenBank/DDBJ whole genome shotgun (WGS) entry which is preliminary data.</text>
</comment>
<feature type="transmembrane region" description="Helical" evidence="3">
    <location>
        <begin position="787"/>
        <end position="806"/>
    </location>
</feature>
<evidence type="ECO:0000313" key="6">
    <source>
        <dbReference type="Proteomes" id="UP001642464"/>
    </source>
</evidence>
<feature type="coiled-coil region" evidence="1">
    <location>
        <begin position="198"/>
        <end position="265"/>
    </location>
</feature>
<dbReference type="Proteomes" id="UP001642464">
    <property type="component" value="Unassembled WGS sequence"/>
</dbReference>
<evidence type="ECO:0000256" key="1">
    <source>
        <dbReference type="SAM" id="Coils"/>
    </source>
</evidence>
<dbReference type="PROSITE" id="PS50909">
    <property type="entry name" value="GAT"/>
    <property type="match status" value="1"/>
</dbReference>
<gene>
    <name evidence="5" type="ORF">SCF082_LOCUS25404</name>
</gene>
<keyword evidence="3" id="KW-0812">Transmembrane</keyword>
<feature type="region of interest" description="Disordered" evidence="2">
    <location>
        <begin position="92"/>
        <end position="119"/>
    </location>
</feature>
<evidence type="ECO:0000259" key="4">
    <source>
        <dbReference type="PROSITE" id="PS50909"/>
    </source>
</evidence>
<keyword evidence="6" id="KW-1185">Reference proteome</keyword>
<evidence type="ECO:0000256" key="3">
    <source>
        <dbReference type="SAM" id="Phobius"/>
    </source>
</evidence>
<keyword evidence="3" id="KW-0472">Membrane</keyword>
<feature type="coiled-coil region" evidence="1">
    <location>
        <begin position="302"/>
        <end position="340"/>
    </location>
</feature>
<keyword evidence="1" id="KW-0175">Coiled coil</keyword>
<feature type="transmembrane region" description="Helical" evidence="3">
    <location>
        <begin position="890"/>
        <end position="909"/>
    </location>
</feature>
<dbReference type="PANTHER" id="PTHR45615:SF80">
    <property type="entry name" value="GRIP DOMAIN-CONTAINING PROTEIN"/>
    <property type="match status" value="1"/>
</dbReference>
<evidence type="ECO:0000313" key="5">
    <source>
        <dbReference type="EMBL" id="CAK9044804.1"/>
    </source>
</evidence>
<protein>
    <submittedName>
        <fullName evidence="5">GDP-fucose protein O-fucosyltransferase 2</fullName>
    </submittedName>
</protein>
<keyword evidence="3" id="KW-1133">Transmembrane helix</keyword>
<feature type="compositionally biased region" description="Basic and acidic residues" evidence="2">
    <location>
        <begin position="109"/>
        <end position="119"/>
    </location>
</feature>
<dbReference type="PANTHER" id="PTHR45615">
    <property type="entry name" value="MYOSIN HEAVY CHAIN, NON-MUSCLE"/>
    <property type="match status" value="1"/>
</dbReference>
<feature type="domain" description="GAT" evidence="4">
    <location>
        <begin position="226"/>
        <end position="353"/>
    </location>
</feature>
<reference evidence="5 6" key="1">
    <citation type="submission" date="2024-02" db="EMBL/GenBank/DDBJ databases">
        <authorList>
            <person name="Chen Y."/>
            <person name="Shah S."/>
            <person name="Dougan E. K."/>
            <person name="Thang M."/>
            <person name="Chan C."/>
        </authorList>
    </citation>
    <scope>NUCLEOTIDE SEQUENCE [LARGE SCALE GENOMIC DNA]</scope>
</reference>
<dbReference type="InterPro" id="IPR004152">
    <property type="entry name" value="GAT_dom"/>
</dbReference>
<name>A0ABP0LZZ6_9DINO</name>
<evidence type="ECO:0000256" key="2">
    <source>
        <dbReference type="SAM" id="MobiDB-lite"/>
    </source>
</evidence>
<feature type="transmembrane region" description="Helical" evidence="3">
    <location>
        <begin position="731"/>
        <end position="749"/>
    </location>
</feature>
<sequence>MGCATTKELEVEGQVLPNVRFSYTAEETAEVYAPTQQSWCFQCWKTAGVPYILVNGKAVEQPNDLKKAGLQPLEVSVARQVSEAFASFERSLRRRPSAGDGPSDDPVVEDGRSDEGEALEDPRFERLAVKFLHCAEHTARAAAREVVAEAIASQLPELQQQLMKEVESQRSAVEAASATVTEEASSIRRAGWAQAEAMAEEVQRRTKLAEEVKALSERLEEAAKQADERHAELSEALRCARSEEVRRAELQAKALGAAEEQLRQQISKGDTEALSAAETASLRCEALEQLVRDEAAACQEKLRSSARLVGALEERLEALQEEEERHQEELRQELLQGQKELSEQLAPQLQKLSDSIRLSQEKTEEAFQAVAQCDASWRPEVKELKQELMTSMHGLRSQASLASKAIEVLEAEKAVLAKGLRELQRQGSSHEWRLPRWQQRLEYLSMDSKDAKGVYIDSADFELSPGLGPYALRFYPRGVAGGDGLCAVGVFATGWKEGRRAKRACQGQEGSELLEEFGHFPNGFDGQGETSRSMEDCHDTMVLRLRPQKWPKWARRALAPLVAKSKASKMDLEAFATRRVVAAANYTRVLSYEAQHMAADGEDVPLTSPRDLEAEEGAEGADEERAGGEALDDAQNFRELMAYSAQDKKAENFMPIAGNMYRYWGLGILEKFYSIQNMGMFMIFAAQLLAPPACIVNNLYRMDWSHWAFGVSDWMYIHGSKDHGISNLSKHIVATIFLTMFCLNGAMIIHQESIASMKITAMLLKIEQDRPEYLQDVKWGWLIMGRLMNCMVVIECCVIVYFSFVLSDTPMDVLFNSMAVTFLYNLDDIDGEMGFLTDEDWDGDELGKLYYQAVAEVMDEDGLMEKGYDPDSIEKCPPMRNKYNHWTYKVATPVVYVMTILLPLMYIFIDDLHCKPYGVKETVIELKAQVEDLVAQIKDLQ</sequence>
<proteinExistence type="predicted"/>
<dbReference type="EMBL" id="CAXAMM010019003">
    <property type="protein sequence ID" value="CAK9044804.1"/>
    <property type="molecule type" value="Genomic_DNA"/>
</dbReference>
<organism evidence="5 6">
    <name type="scientific">Durusdinium trenchii</name>
    <dbReference type="NCBI Taxonomy" id="1381693"/>
    <lineage>
        <taxon>Eukaryota</taxon>
        <taxon>Sar</taxon>
        <taxon>Alveolata</taxon>
        <taxon>Dinophyceae</taxon>
        <taxon>Suessiales</taxon>
        <taxon>Symbiodiniaceae</taxon>
        <taxon>Durusdinium</taxon>
    </lineage>
</organism>